<keyword evidence="2 8" id="KW-0349">Heme</keyword>
<dbReference type="PANTHER" id="PTHR19359:SF14">
    <property type="entry name" value="CYTOCHROME B5 A"/>
    <property type="match status" value="1"/>
</dbReference>
<dbReference type="InterPro" id="IPR001199">
    <property type="entry name" value="Cyt_B5-like_heme/steroid-bd"/>
</dbReference>
<dbReference type="InterPro" id="IPR018506">
    <property type="entry name" value="Cyt_B5_heme-BS"/>
</dbReference>
<evidence type="ECO:0000259" key="9">
    <source>
        <dbReference type="PROSITE" id="PS50255"/>
    </source>
</evidence>
<evidence type="ECO:0000313" key="10">
    <source>
        <dbReference type="EMBL" id="CAD1538382.1"/>
    </source>
</evidence>
<name>A0A6V7IKZ8_9HYME</name>
<dbReference type="PRINTS" id="PR00363">
    <property type="entry name" value="CYTOCHROMEB5"/>
</dbReference>
<gene>
    <name evidence="10" type="ORF">BBRV_LOCUS23759</name>
</gene>
<keyword evidence="3 8" id="KW-0812">Transmembrane</keyword>
<dbReference type="SMART" id="SM01117">
    <property type="entry name" value="Cyt-b5"/>
    <property type="match status" value="1"/>
</dbReference>
<sequence>MAELKQFKRSEVASADSKITRFVIHDKVYDVTAFLNEHPGGEEVLLDHLGKDASEDFDDVGHSTDAQDLMKKYLIGEIVQEERTNSKPKQGWVAGQPKQVENNSSTDTFYLYVIAFVAAIVGFFWLRSS</sequence>
<accession>A0A6V7IKZ8</accession>
<dbReference type="PROSITE" id="PS00191">
    <property type="entry name" value="CYTOCHROME_B5_1"/>
    <property type="match status" value="1"/>
</dbReference>
<feature type="transmembrane region" description="Helical" evidence="8">
    <location>
        <begin position="109"/>
        <end position="126"/>
    </location>
</feature>
<evidence type="ECO:0000256" key="1">
    <source>
        <dbReference type="ARBA" id="ARBA00004370"/>
    </source>
</evidence>
<dbReference type="GO" id="GO:0020037">
    <property type="term" value="F:heme binding"/>
    <property type="evidence" value="ECO:0007669"/>
    <property type="project" value="UniProtKB-UniRule"/>
</dbReference>
<dbReference type="GO" id="GO:0046872">
    <property type="term" value="F:metal ion binding"/>
    <property type="evidence" value="ECO:0007669"/>
    <property type="project" value="UniProtKB-UniRule"/>
</dbReference>
<dbReference type="Gene3D" id="3.10.120.10">
    <property type="entry name" value="Cytochrome b5-like heme/steroid binding domain"/>
    <property type="match status" value="1"/>
</dbReference>
<dbReference type="EMBL" id="CADCXW020000003">
    <property type="protein sequence ID" value="CAD1538382.1"/>
    <property type="molecule type" value="Genomic_DNA"/>
</dbReference>
<keyword evidence="6 8" id="KW-0472">Membrane</keyword>
<evidence type="ECO:0000256" key="4">
    <source>
        <dbReference type="ARBA" id="ARBA00022723"/>
    </source>
</evidence>
<evidence type="ECO:0000256" key="2">
    <source>
        <dbReference type="ARBA" id="ARBA00022617"/>
    </source>
</evidence>
<protein>
    <recommendedName>
        <fullName evidence="9">Cytochrome b5 heme-binding domain-containing protein</fullName>
    </recommendedName>
</protein>
<dbReference type="PROSITE" id="PS50255">
    <property type="entry name" value="CYTOCHROME_B5_2"/>
    <property type="match status" value="1"/>
</dbReference>
<dbReference type="GO" id="GO:0016020">
    <property type="term" value="C:membrane"/>
    <property type="evidence" value="ECO:0007669"/>
    <property type="project" value="UniProtKB-SubCell"/>
</dbReference>
<dbReference type="Pfam" id="PF00173">
    <property type="entry name" value="Cyt-b5"/>
    <property type="match status" value="1"/>
</dbReference>
<keyword evidence="5 8" id="KW-0408">Iron</keyword>
<dbReference type="InterPro" id="IPR050668">
    <property type="entry name" value="Cytochrome_b5"/>
</dbReference>
<dbReference type="PANTHER" id="PTHR19359">
    <property type="entry name" value="CYTOCHROME B5"/>
    <property type="match status" value="1"/>
</dbReference>
<keyword evidence="8" id="KW-1133">Transmembrane helix</keyword>
<feature type="domain" description="Cytochrome b5 heme-binding" evidence="9">
    <location>
        <begin position="1"/>
        <end position="79"/>
    </location>
</feature>
<comment type="similarity">
    <text evidence="7 8">Belongs to the cytochrome b5 family.</text>
</comment>
<dbReference type="SUPFAM" id="SSF55856">
    <property type="entry name" value="Cytochrome b5-like heme/steroid binding domain"/>
    <property type="match status" value="1"/>
</dbReference>
<evidence type="ECO:0000256" key="6">
    <source>
        <dbReference type="ARBA" id="ARBA00023136"/>
    </source>
</evidence>
<evidence type="ECO:0000256" key="3">
    <source>
        <dbReference type="ARBA" id="ARBA00022692"/>
    </source>
</evidence>
<reference evidence="10" key="1">
    <citation type="submission" date="2020-07" db="EMBL/GenBank/DDBJ databases">
        <authorList>
            <person name="Ferguson B K."/>
        </authorList>
    </citation>
    <scope>NUCLEOTIDE SEQUENCE</scope>
    <source>
        <strain evidence="10">L06</strain>
    </source>
</reference>
<evidence type="ECO:0000256" key="5">
    <source>
        <dbReference type="ARBA" id="ARBA00023004"/>
    </source>
</evidence>
<organism evidence="10">
    <name type="scientific">Bracon brevicornis</name>
    <dbReference type="NCBI Taxonomy" id="1563983"/>
    <lineage>
        <taxon>Eukaryota</taxon>
        <taxon>Metazoa</taxon>
        <taxon>Ecdysozoa</taxon>
        <taxon>Arthropoda</taxon>
        <taxon>Hexapoda</taxon>
        <taxon>Insecta</taxon>
        <taxon>Pterygota</taxon>
        <taxon>Neoptera</taxon>
        <taxon>Endopterygota</taxon>
        <taxon>Hymenoptera</taxon>
        <taxon>Apocrita</taxon>
        <taxon>Ichneumonoidea</taxon>
        <taxon>Braconidae</taxon>
        <taxon>Braconinae</taxon>
        <taxon>Bracon</taxon>
    </lineage>
</organism>
<dbReference type="AlphaFoldDB" id="A0A6V7IKZ8"/>
<evidence type="ECO:0000256" key="8">
    <source>
        <dbReference type="RuleBase" id="RU362121"/>
    </source>
</evidence>
<comment type="subcellular location">
    <subcellularLocation>
        <location evidence="1">Membrane</location>
    </subcellularLocation>
</comment>
<dbReference type="InterPro" id="IPR036400">
    <property type="entry name" value="Cyt_B5-like_heme/steroid_sf"/>
</dbReference>
<proteinExistence type="inferred from homology"/>
<dbReference type="FunFam" id="3.10.120.10:FF:000002">
    <property type="entry name" value="Cytochrome b5 type B"/>
    <property type="match status" value="1"/>
</dbReference>
<keyword evidence="4 8" id="KW-0479">Metal-binding</keyword>
<evidence type="ECO:0000256" key="7">
    <source>
        <dbReference type="ARBA" id="ARBA00038168"/>
    </source>
</evidence>